<gene>
    <name evidence="1" type="ORF">GUJ93_ZPchr0005g15386</name>
</gene>
<dbReference type="Proteomes" id="UP000729402">
    <property type="component" value="Unassembled WGS sequence"/>
</dbReference>
<sequence length="104" mass="11287">MVYPHFFRTPHLAWLLLPPEAVVPPLSNHRSHRPAAANAIPPDPQPLHVPFVPVAAVLPPWPSSHRIRSRTLFPSPQSPSGSHPTATVAVLLESSPFAVCSFLA</sequence>
<accession>A0A8J5T507</accession>
<dbReference type="EMBL" id="JAAALK010000284">
    <property type="protein sequence ID" value="KAG8068724.1"/>
    <property type="molecule type" value="Genomic_DNA"/>
</dbReference>
<keyword evidence="2" id="KW-1185">Reference proteome</keyword>
<reference evidence="1" key="2">
    <citation type="submission" date="2021-02" db="EMBL/GenBank/DDBJ databases">
        <authorList>
            <person name="Kimball J.A."/>
            <person name="Haas M.W."/>
            <person name="Macchietto M."/>
            <person name="Kono T."/>
            <person name="Duquette J."/>
            <person name="Shao M."/>
        </authorList>
    </citation>
    <scope>NUCLEOTIDE SEQUENCE</scope>
    <source>
        <tissue evidence="1">Fresh leaf tissue</tissue>
    </source>
</reference>
<proteinExistence type="predicted"/>
<organism evidence="1 2">
    <name type="scientific">Zizania palustris</name>
    <name type="common">Northern wild rice</name>
    <dbReference type="NCBI Taxonomy" id="103762"/>
    <lineage>
        <taxon>Eukaryota</taxon>
        <taxon>Viridiplantae</taxon>
        <taxon>Streptophyta</taxon>
        <taxon>Embryophyta</taxon>
        <taxon>Tracheophyta</taxon>
        <taxon>Spermatophyta</taxon>
        <taxon>Magnoliopsida</taxon>
        <taxon>Liliopsida</taxon>
        <taxon>Poales</taxon>
        <taxon>Poaceae</taxon>
        <taxon>BOP clade</taxon>
        <taxon>Oryzoideae</taxon>
        <taxon>Oryzeae</taxon>
        <taxon>Zizaniinae</taxon>
        <taxon>Zizania</taxon>
    </lineage>
</organism>
<protein>
    <submittedName>
        <fullName evidence="1">Uncharacterized protein</fullName>
    </submittedName>
</protein>
<dbReference type="AlphaFoldDB" id="A0A8J5T507"/>
<evidence type="ECO:0000313" key="1">
    <source>
        <dbReference type="EMBL" id="KAG8068724.1"/>
    </source>
</evidence>
<reference evidence="1" key="1">
    <citation type="journal article" date="2021" name="bioRxiv">
        <title>Whole Genome Assembly and Annotation of Northern Wild Rice, Zizania palustris L., Supports a Whole Genome Duplication in the Zizania Genus.</title>
        <authorList>
            <person name="Haas M."/>
            <person name="Kono T."/>
            <person name="Macchietto M."/>
            <person name="Millas R."/>
            <person name="McGilp L."/>
            <person name="Shao M."/>
            <person name="Duquette J."/>
            <person name="Hirsch C.N."/>
            <person name="Kimball J."/>
        </authorList>
    </citation>
    <scope>NUCLEOTIDE SEQUENCE</scope>
    <source>
        <tissue evidence="1">Fresh leaf tissue</tissue>
    </source>
</reference>
<name>A0A8J5T507_ZIZPA</name>
<comment type="caution">
    <text evidence="1">The sequence shown here is derived from an EMBL/GenBank/DDBJ whole genome shotgun (WGS) entry which is preliminary data.</text>
</comment>
<evidence type="ECO:0000313" key="2">
    <source>
        <dbReference type="Proteomes" id="UP000729402"/>
    </source>
</evidence>